<accession>A0A9P7RLH7</accession>
<evidence type="ECO:0000256" key="1">
    <source>
        <dbReference type="SAM" id="MobiDB-lite"/>
    </source>
</evidence>
<evidence type="ECO:0000313" key="3">
    <source>
        <dbReference type="Proteomes" id="UP001049176"/>
    </source>
</evidence>
<evidence type="ECO:0000313" key="2">
    <source>
        <dbReference type="EMBL" id="KAG7085901.1"/>
    </source>
</evidence>
<dbReference type="KEGG" id="more:E1B28_003435"/>
<feature type="compositionally biased region" description="Acidic residues" evidence="1">
    <location>
        <begin position="85"/>
        <end position="95"/>
    </location>
</feature>
<protein>
    <submittedName>
        <fullName evidence="2">Uncharacterized protein</fullName>
    </submittedName>
</protein>
<gene>
    <name evidence="2" type="ORF">E1B28_003435</name>
</gene>
<reference evidence="2" key="1">
    <citation type="journal article" date="2021" name="Genome Biol. Evol.">
        <title>The assembled and annotated genome of the fairy-ring fungus Marasmius oreades.</title>
        <authorList>
            <person name="Hiltunen M."/>
            <person name="Ament-Velasquez S.L."/>
            <person name="Johannesson H."/>
        </authorList>
    </citation>
    <scope>NUCLEOTIDE SEQUENCE</scope>
    <source>
        <strain evidence="2">03SP1</strain>
    </source>
</reference>
<feature type="compositionally biased region" description="Acidic residues" evidence="1">
    <location>
        <begin position="225"/>
        <end position="246"/>
    </location>
</feature>
<feature type="compositionally biased region" description="Polar residues" evidence="1">
    <location>
        <begin position="137"/>
        <end position="146"/>
    </location>
</feature>
<feature type="compositionally biased region" description="Polar residues" evidence="1">
    <location>
        <begin position="166"/>
        <end position="180"/>
    </location>
</feature>
<dbReference type="OrthoDB" id="3091327at2759"/>
<sequence length="286" mass="31876">MSSHWSRNFGKLSRTSLRVILRDLGVQKWGNLRRDEMLAELGRLFREDETSPVEENEKARATTSKSNEDHSSIRKRKRTQPAATDSEEDSEQADEEDKKQPTKRMRQAAAVPSSRNRRSQDEISTRTTRSKALAASKSITPRTTRASAARNKFPRIRSSRQRGNALKSTTPSSSARTGDTQMDVDETAIPTRILRSHGALSSPVRVTRAREPHRRTPSAASASEAEVDSDGVNDADEEEEAEEEEEGLRASRKKEKGKARVSSIPVPEHIGTASVLHIIYQTVTCC</sequence>
<name>A0A9P7RLH7_9AGAR</name>
<proteinExistence type="predicted"/>
<feature type="region of interest" description="Disordered" evidence="1">
    <location>
        <begin position="43"/>
        <end position="264"/>
    </location>
</feature>
<comment type="caution">
    <text evidence="2">The sequence shown here is derived from an EMBL/GenBank/DDBJ whole genome shotgun (WGS) entry which is preliminary data.</text>
</comment>
<feature type="compositionally biased region" description="Basic and acidic residues" evidence="1">
    <location>
        <begin position="43"/>
        <end position="72"/>
    </location>
</feature>
<dbReference type="GeneID" id="66072511"/>
<feature type="compositionally biased region" description="Basic residues" evidence="1">
    <location>
        <begin position="250"/>
        <end position="259"/>
    </location>
</feature>
<dbReference type="Proteomes" id="UP001049176">
    <property type="component" value="Chromosome 11"/>
</dbReference>
<keyword evidence="3" id="KW-1185">Reference proteome</keyword>
<dbReference type="RefSeq" id="XP_043002372.1">
    <property type="nucleotide sequence ID" value="XM_043160415.1"/>
</dbReference>
<dbReference type="EMBL" id="CM032191">
    <property type="protein sequence ID" value="KAG7085901.1"/>
    <property type="molecule type" value="Genomic_DNA"/>
</dbReference>
<dbReference type="AlphaFoldDB" id="A0A9P7RLH7"/>
<organism evidence="2 3">
    <name type="scientific">Marasmius oreades</name>
    <name type="common">fairy-ring Marasmius</name>
    <dbReference type="NCBI Taxonomy" id="181124"/>
    <lineage>
        <taxon>Eukaryota</taxon>
        <taxon>Fungi</taxon>
        <taxon>Dikarya</taxon>
        <taxon>Basidiomycota</taxon>
        <taxon>Agaricomycotina</taxon>
        <taxon>Agaricomycetes</taxon>
        <taxon>Agaricomycetidae</taxon>
        <taxon>Agaricales</taxon>
        <taxon>Marasmiineae</taxon>
        <taxon>Marasmiaceae</taxon>
        <taxon>Marasmius</taxon>
    </lineage>
</organism>